<feature type="transmembrane region" description="Helical" evidence="1">
    <location>
        <begin position="242"/>
        <end position="260"/>
    </location>
</feature>
<comment type="caution">
    <text evidence="2">The sequence shown here is derived from an EMBL/GenBank/DDBJ whole genome shotgun (WGS) entry which is preliminary data.</text>
</comment>
<keyword evidence="1" id="KW-1133">Transmembrane helix</keyword>
<dbReference type="Gene3D" id="3.40.50.300">
    <property type="entry name" value="P-loop containing nucleotide triphosphate hydrolases"/>
    <property type="match status" value="1"/>
</dbReference>
<name>A0ABR0SIX3_9HYPO</name>
<reference evidence="2 3" key="1">
    <citation type="submission" date="2024-01" db="EMBL/GenBank/DDBJ databases">
        <title>Complete genome of Cladobotryum mycophilum ATHUM6906.</title>
        <authorList>
            <person name="Christinaki A.C."/>
            <person name="Myridakis A.I."/>
            <person name="Kouvelis V.N."/>
        </authorList>
    </citation>
    <scope>NUCLEOTIDE SEQUENCE [LARGE SCALE GENOMIC DNA]</scope>
    <source>
        <strain evidence="2 3">ATHUM6906</strain>
    </source>
</reference>
<dbReference type="EMBL" id="JAVFKD010000012">
    <property type="protein sequence ID" value="KAK5992092.1"/>
    <property type="molecule type" value="Genomic_DNA"/>
</dbReference>
<dbReference type="InterPro" id="IPR027417">
    <property type="entry name" value="P-loop_NTPase"/>
</dbReference>
<accession>A0ABR0SIX3</accession>
<keyword evidence="1" id="KW-0812">Transmembrane</keyword>
<dbReference type="Proteomes" id="UP001338125">
    <property type="component" value="Unassembled WGS sequence"/>
</dbReference>
<sequence>MGQQYSAPKEGAEFRVIGAGFPRTGTASFSKALESLLDGPVYHGGTQLTLGPESEVKKWIKLFSPKPPLSPDETTSRGNLKLIKGQLTGYVATTDVPGVCLVPQLLELYPDAKVICTVRDIDSWEKSMEGVSNAATQWFLWFVLFPLPTMRLFPRFVDVMRPHWLHMYGEIEPPTRKSYNGHMEQLKEIVPADRLFFVDVRDGWEPLCKALDVPVPKDIPFPRINDSKAIEDMAKKQLIRGLSSWVAIFAVIGTGIHFSVNKWL</sequence>
<dbReference type="PANTHER" id="PTHR36978:SF3">
    <property type="entry name" value="P-LOOP CONTAINING NUCLEOSIDE TRIPHOSPHATE HYDROLASE PROTEIN"/>
    <property type="match status" value="1"/>
</dbReference>
<evidence type="ECO:0000256" key="1">
    <source>
        <dbReference type="SAM" id="Phobius"/>
    </source>
</evidence>
<evidence type="ECO:0000313" key="3">
    <source>
        <dbReference type="Proteomes" id="UP001338125"/>
    </source>
</evidence>
<evidence type="ECO:0008006" key="4">
    <source>
        <dbReference type="Google" id="ProtNLM"/>
    </source>
</evidence>
<keyword evidence="3" id="KW-1185">Reference proteome</keyword>
<dbReference type="PANTHER" id="PTHR36978">
    <property type="entry name" value="P-LOOP CONTAINING NUCLEOTIDE TRIPHOSPHATE HYDROLASE"/>
    <property type="match status" value="1"/>
</dbReference>
<dbReference type="InterPro" id="IPR040632">
    <property type="entry name" value="Sulfotransfer_4"/>
</dbReference>
<protein>
    <recommendedName>
        <fullName evidence="4">NAD dependent epimerase/dehydratase</fullName>
    </recommendedName>
</protein>
<evidence type="ECO:0000313" key="2">
    <source>
        <dbReference type="EMBL" id="KAK5992092.1"/>
    </source>
</evidence>
<dbReference type="SUPFAM" id="SSF52540">
    <property type="entry name" value="P-loop containing nucleoside triphosphate hydrolases"/>
    <property type="match status" value="1"/>
</dbReference>
<gene>
    <name evidence="2" type="ORF">PT974_05490</name>
</gene>
<proteinExistence type="predicted"/>
<organism evidence="2 3">
    <name type="scientific">Cladobotryum mycophilum</name>
    <dbReference type="NCBI Taxonomy" id="491253"/>
    <lineage>
        <taxon>Eukaryota</taxon>
        <taxon>Fungi</taxon>
        <taxon>Dikarya</taxon>
        <taxon>Ascomycota</taxon>
        <taxon>Pezizomycotina</taxon>
        <taxon>Sordariomycetes</taxon>
        <taxon>Hypocreomycetidae</taxon>
        <taxon>Hypocreales</taxon>
        <taxon>Hypocreaceae</taxon>
        <taxon>Cladobotryum</taxon>
    </lineage>
</organism>
<dbReference type="Pfam" id="PF17784">
    <property type="entry name" value="Sulfotransfer_4"/>
    <property type="match status" value="1"/>
</dbReference>
<keyword evidence="1" id="KW-0472">Membrane</keyword>